<reference evidence="2 3" key="1">
    <citation type="submission" date="2017-10" db="EMBL/GenBank/DDBJ databases">
        <title>Comparative genomics in systemic dimorphic fungi from Ajellomycetaceae.</title>
        <authorList>
            <person name="Munoz J.F."/>
            <person name="Mcewen J.G."/>
            <person name="Clay O.K."/>
            <person name="Cuomo C.A."/>
        </authorList>
    </citation>
    <scope>NUCLEOTIDE SEQUENCE [LARGE SCALE GENOMIC DNA]</scope>
    <source>
        <strain evidence="2 3">UAMH5409</strain>
    </source>
</reference>
<evidence type="ECO:0000313" key="3">
    <source>
        <dbReference type="Proteomes" id="UP000223968"/>
    </source>
</evidence>
<gene>
    <name evidence="2" type="ORF">AJ79_07233</name>
</gene>
<comment type="caution">
    <text evidence="2">The sequence shown here is derived from an EMBL/GenBank/DDBJ whole genome shotgun (WGS) entry which is preliminary data.</text>
</comment>
<dbReference type="OrthoDB" id="88561at2759"/>
<dbReference type="AlphaFoldDB" id="A0A2B7X566"/>
<feature type="domain" description="DUF7587" evidence="1">
    <location>
        <begin position="18"/>
        <end position="158"/>
    </location>
</feature>
<evidence type="ECO:0000259" key="1">
    <source>
        <dbReference type="Pfam" id="PF24494"/>
    </source>
</evidence>
<dbReference type="InterPro" id="IPR056009">
    <property type="entry name" value="DUF7587"/>
</dbReference>
<name>A0A2B7X566_9EURO</name>
<proteinExistence type="predicted"/>
<evidence type="ECO:0000313" key="2">
    <source>
        <dbReference type="EMBL" id="PGH04000.1"/>
    </source>
</evidence>
<dbReference type="Proteomes" id="UP000223968">
    <property type="component" value="Unassembled WGS sequence"/>
</dbReference>
<dbReference type="EMBL" id="PDNB01000141">
    <property type="protein sequence ID" value="PGH04000.1"/>
    <property type="molecule type" value="Genomic_DNA"/>
</dbReference>
<protein>
    <recommendedName>
        <fullName evidence="1">DUF7587 domain-containing protein</fullName>
    </recommendedName>
</protein>
<organism evidence="2 3">
    <name type="scientific">Helicocarpus griseus UAMH5409</name>
    <dbReference type="NCBI Taxonomy" id="1447875"/>
    <lineage>
        <taxon>Eukaryota</taxon>
        <taxon>Fungi</taxon>
        <taxon>Dikarya</taxon>
        <taxon>Ascomycota</taxon>
        <taxon>Pezizomycotina</taxon>
        <taxon>Eurotiomycetes</taxon>
        <taxon>Eurotiomycetidae</taxon>
        <taxon>Onygenales</taxon>
        <taxon>Ajellomycetaceae</taxon>
        <taxon>Helicocarpus</taxon>
    </lineage>
</organism>
<dbReference type="Pfam" id="PF24494">
    <property type="entry name" value="DUF7587"/>
    <property type="match status" value="1"/>
</dbReference>
<keyword evidence="3" id="KW-1185">Reference proteome</keyword>
<accession>A0A2B7X566</accession>
<sequence length="164" mass="18848">MSALSPSENNRIIFEGHRVEDDTSRAFYQHDLGIVAESNTFVPTNPTNTAEYGYLKTLVMRHLDWDCRIPSPFISVYGDCEHAEREAERRARQGRHNVVLREIIVTEDDLPATCYSLQWLFVPELLEDVLGCEVPDFVGGNADPEFLFVHHIPKECVCGFRWYS</sequence>